<sequence length="147" mass="16692">MSLTIRPLEARDRAAWAQLYEAYARFYNVAQSAEMRERVFGWLLDGDHPSAGLVAERAGALVGLAHYRPFPSPLRATTSCFLDDLFVDESARGNGAADALIEAVQQEARRNGWAVLRWITAEDNYRARGLYDRLAERTRWVTYDLKP</sequence>
<evidence type="ECO:0000256" key="2">
    <source>
        <dbReference type="ARBA" id="ARBA00023315"/>
    </source>
</evidence>
<dbReference type="InterPro" id="IPR016181">
    <property type="entry name" value="Acyl_CoA_acyltransferase"/>
</dbReference>
<dbReference type="PROSITE" id="PS51186">
    <property type="entry name" value="GNAT"/>
    <property type="match status" value="1"/>
</dbReference>
<dbReference type="CDD" id="cd04301">
    <property type="entry name" value="NAT_SF"/>
    <property type="match status" value="1"/>
</dbReference>
<dbReference type="EMBL" id="JBHUMP010000004">
    <property type="protein sequence ID" value="MFD2739282.1"/>
    <property type="molecule type" value="Genomic_DNA"/>
</dbReference>
<dbReference type="SUPFAM" id="SSF55729">
    <property type="entry name" value="Acyl-CoA N-acyltransferases (Nat)"/>
    <property type="match status" value="1"/>
</dbReference>
<dbReference type="RefSeq" id="WP_386372766.1">
    <property type="nucleotide sequence ID" value="NZ_JBHUMP010000004.1"/>
</dbReference>
<dbReference type="InterPro" id="IPR050832">
    <property type="entry name" value="Bact_Acetyltransf"/>
</dbReference>
<dbReference type="GO" id="GO:0016746">
    <property type="term" value="F:acyltransferase activity"/>
    <property type="evidence" value="ECO:0007669"/>
    <property type="project" value="UniProtKB-KW"/>
</dbReference>
<evidence type="ECO:0000259" key="3">
    <source>
        <dbReference type="PROSITE" id="PS51186"/>
    </source>
</evidence>
<accession>A0ABW5U1D7</accession>
<dbReference type="Proteomes" id="UP001597474">
    <property type="component" value="Unassembled WGS sequence"/>
</dbReference>
<keyword evidence="2 4" id="KW-0012">Acyltransferase</keyword>
<dbReference type="PANTHER" id="PTHR43877:SF1">
    <property type="entry name" value="ACETYLTRANSFERASE"/>
    <property type="match status" value="1"/>
</dbReference>
<evidence type="ECO:0000313" key="4">
    <source>
        <dbReference type="EMBL" id="MFD2739282.1"/>
    </source>
</evidence>
<dbReference type="InterPro" id="IPR000182">
    <property type="entry name" value="GNAT_dom"/>
</dbReference>
<keyword evidence="5" id="KW-1185">Reference proteome</keyword>
<organism evidence="4 5">
    <name type="scientific">Sulfitobacter aestuarii</name>
    <dbReference type="NCBI Taxonomy" id="2161676"/>
    <lineage>
        <taxon>Bacteria</taxon>
        <taxon>Pseudomonadati</taxon>
        <taxon>Pseudomonadota</taxon>
        <taxon>Alphaproteobacteria</taxon>
        <taxon>Rhodobacterales</taxon>
        <taxon>Roseobacteraceae</taxon>
        <taxon>Sulfitobacter</taxon>
    </lineage>
</organism>
<evidence type="ECO:0000256" key="1">
    <source>
        <dbReference type="ARBA" id="ARBA00022679"/>
    </source>
</evidence>
<protein>
    <submittedName>
        <fullName evidence="4">GNAT family N-acetyltransferase</fullName>
        <ecNumber evidence="4">2.3.-.-</ecNumber>
    </submittedName>
</protein>
<feature type="domain" description="N-acetyltransferase" evidence="3">
    <location>
        <begin position="3"/>
        <end position="147"/>
    </location>
</feature>
<gene>
    <name evidence="4" type="ORF">ACFSUD_06875</name>
</gene>
<reference evidence="5" key="1">
    <citation type="journal article" date="2019" name="Int. J. Syst. Evol. Microbiol.">
        <title>The Global Catalogue of Microorganisms (GCM) 10K type strain sequencing project: providing services to taxonomists for standard genome sequencing and annotation.</title>
        <authorList>
            <consortium name="The Broad Institute Genomics Platform"/>
            <consortium name="The Broad Institute Genome Sequencing Center for Infectious Disease"/>
            <person name="Wu L."/>
            <person name="Ma J."/>
        </authorList>
    </citation>
    <scope>NUCLEOTIDE SEQUENCE [LARGE SCALE GENOMIC DNA]</scope>
    <source>
        <strain evidence="5">TISTR 2562</strain>
    </source>
</reference>
<keyword evidence="1 4" id="KW-0808">Transferase</keyword>
<comment type="caution">
    <text evidence="4">The sequence shown here is derived from an EMBL/GenBank/DDBJ whole genome shotgun (WGS) entry which is preliminary data.</text>
</comment>
<proteinExistence type="predicted"/>
<name>A0ABW5U1D7_9RHOB</name>
<dbReference type="EC" id="2.3.-.-" evidence="4"/>
<dbReference type="Pfam" id="PF00583">
    <property type="entry name" value="Acetyltransf_1"/>
    <property type="match status" value="1"/>
</dbReference>
<dbReference type="PANTHER" id="PTHR43877">
    <property type="entry name" value="AMINOALKYLPHOSPHONATE N-ACETYLTRANSFERASE-RELATED-RELATED"/>
    <property type="match status" value="1"/>
</dbReference>
<evidence type="ECO:0000313" key="5">
    <source>
        <dbReference type="Proteomes" id="UP001597474"/>
    </source>
</evidence>
<dbReference type="Gene3D" id="3.40.630.30">
    <property type="match status" value="1"/>
</dbReference>